<dbReference type="Gene3D" id="3.50.70.20">
    <property type="entry name" value="Cytochrome P460"/>
    <property type="match status" value="1"/>
</dbReference>
<keyword evidence="1" id="KW-0732">Signal</keyword>
<organism evidence="3 4">
    <name type="scientific">Litoreibacter albidus</name>
    <dbReference type="NCBI Taxonomy" id="670155"/>
    <lineage>
        <taxon>Bacteria</taxon>
        <taxon>Pseudomonadati</taxon>
        <taxon>Pseudomonadota</taxon>
        <taxon>Alphaproteobacteria</taxon>
        <taxon>Rhodobacterales</taxon>
        <taxon>Roseobacteraceae</taxon>
        <taxon>Litoreibacter</taxon>
    </lineage>
</organism>
<dbReference type="CDD" id="cd20716">
    <property type="entry name" value="cyt_P460_fam"/>
    <property type="match status" value="1"/>
</dbReference>
<name>A0A1H2QSE4_9RHOB</name>
<evidence type="ECO:0000259" key="2">
    <source>
        <dbReference type="Pfam" id="PF16694"/>
    </source>
</evidence>
<protein>
    <submittedName>
        <fullName evidence="3">Cytochrome P460</fullName>
    </submittedName>
</protein>
<proteinExistence type="predicted"/>
<keyword evidence="4" id="KW-1185">Reference proteome</keyword>
<evidence type="ECO:0000256" key="1">
    <source>
        <dbReference type="SAM" id="SignalP"/>
    </source>
</evidence>
<feature type="domain" description="Cytochrome P460" evidence="2">
    <location>
        <begin position="66"/>
        <end position="184"/>
    </location>
</feature>
<dbReference type="Proteomes" id="UP000199441">
    <property type="component" value="Unassembled WGS sequence"/>
</dbReference>
<dbReference type="OrthoDB" id="34396at2"/>
<feature type="chain" id="PRO_5011776471" evidence="1">
    <location>
        <begin position="24"/>
        <end position="195"/>
    </location>
</feature>
<gene>
    <name evidence="3" type="ORF">SAMN04488001_0283</name>
</gene>
<accession>A0A1H2QSE4</accession>
<dbReference type="InterPro" id="IPR038142">
    <property type="entry name" value="Cytochrome_P460_sp"/>
</dbReference>
<reference evidence="4" key="1">
    <citation type="submission" date="2016-10" db="EMBL/GenBank/DDBJ databases">
        <authorList>
            <person name="Varghese N."/>
            <person name="Submissions S."/>
        </authorList>
    </citation>
    <scope>NUCLEOTIDE SEQUENCE [LARGE SCALE GENOMIC DNA]</scope>
    <source>
        <strain evidence="4">DSM 26922</strain>
    </source>
</reference>
<dbReference type="EMBL" id="FNOI01000001">
    <property type="protein sequence ID" value="SDW10092.1"/>
    <property type="molecule type" value="Genomic_DNA"/>
</dbReference>
<dbReference type="InterPro" id="IPR032033">
    <property type="entry name" value="Cytochrome_P460"/>
</dbReference>
<dbReference type="Pfam" id="PF16694">
    <property type="entry name" value="Cytochrome_P460"/>
    <property type="match status" value="1"/>
</dbReference>
<feature type="signal peptide" evidence="1">
    <location>
        <begin position="1"/>
        <end position="23"/>
    </location>
</feature>
<evidence type="ECO:0000313" key="4">
    <source>
        <dbReference type="Proteomes" id="UP000199441"/>
    </source>
</evidence>
<dbReference type="RefSeq" id="WP_089943295.1">
    <property type="nucleotide sequence ID" value="NZ_FNOI01000001.1"/>
</dbReference>
<dbReference type="STRING" id="670155.SAMN04488001_0283"/>
<dbReference type="AlphaFoldDB" id="A0A1H2QSE4"/>
<evidence type="ECO:0000313" key="3">
    <source>
        <dbReference type="EMBL" id="SDW10092.1"/>
    </source>
</evidence>
<sequence length="195" mass="21278">MTIRAFIAAATAATALMAGAANAADCPVDVDDPFDLEAAQIEDIYNCLKDAMAEGYAKEGDEIGANYRSWTVTSTRPAVAGPHGNRLLQTFANDVAAEQYLKFAEEGVKMPARSVLAKESITISKKKKQARVGPLFIMTKMEDGAIPETDDWLYAGLQPNGKVMKIKQSFCHDCHVNYPDQDMLAYPLEEVRIGN</sequence>